<dbReference type="PANTHER" id="PTHR47089">
    <property type="entry name" value="ABC TRANSPORTER, PERMEASE PROTEIN"/>
    <property type="match status" value="1"/>
</dbReference>
<feature type="transmembrane region" description="Helical" evidence="6">
    <location>
        <begin position="249"/>
        <end position="267"/>
    </location>
</feature>
<dbReference type="EMBL" id="CP015124">
    <property type="protein sequence ID" value="ANP36066.1"/>
    <property type="molecule type" value="Genomic_DNA"/>
</dbReference>
<dbReference type="CDD" id="cd06580">
    <property type="entry name" value="TM_PBP1_transp_TpRbsC_like"/>
    <property type="match status" value="1"/>
</dbReference>
<evidence type="ECO:0000313" key="8">
    <source>
        <dbReference type="EMBL" id="MDE4167068.1"/>
    </source>
</evidence>
<feature type="transmembrane region" description="Helical" evidence="6">
    <location>
        <begin position="12"/>
        <end position="37"/>
    </location>
</feature>
<feature type="transmembrane region" description="Helical" evidence="6">
    <location>
        <begin position="65"/>
        <end position="83"/>
    </location>
</feature>
<feature type="transmembrane region" description="Helical" evidence="6">
    <location>
        <begin position="149"/>
        <end position="171"/>
    </location>
</feature>
<evidence type="ECO:0000313" key="7">
    <source>
        <dbReference type="EMBL" id="ANP36066.1"/>
    </source>
</evidence>
<evidence type="ECO:0000313" key="10">
    <source>
        <dbReference type="Proteomes" id="UP001218364"/>
    </source>
</evidence>
<reference evidence="7 9" key="1">
    <citation type="submission" date="2016-04" db="EMBL/GenBank/DDBJ databases">
        <authorList>
            <person name="Evans L.H."/>
            <person name="Alamgir A."/>
            <person name="Owens N."/>
            <person name="Weber N.D."/>
            <person name="Virtaneva K."/>
            <person name="Barbian K."/>
            <person name="Babar A."/>
            <person name="Rosenke K."/>
        </authorList>
    </citation>
    <scope>NUCLEOTIDE SEQUENCE [LARGE SCALE GENOMIC DNA]</scope>
    <source>
        <strain evidence="7 9">JL2886</strain>
    </source>
</reference>
<feature type="transmembrane region" description="Helical" evidence="6">
    <location>
        <begin position="117"/>
        <end position="140"/>
    </location>
</feature>
<feature type="transmembrane region" description="Helical" evidence="6">
    <location>
        <begin position="95"/>
        <end position="111"/>
    </location>
</feature>
<evidence type="ECO:0000256" key="3">
    <source>
        <dbReference type="ARBA" id="ARBA00022692"/>
    </source>
</evidence>
<keyword evidence="3 6" id="KW-0812">Transmembrane</keyword>
<dbReference type="GO" id="GO:0022857">
    <property type="term" value="F:transmembrane transporter activity"/>
    <property type="evidence" value="ECO:0007669"/>
    <property type="project" value="InterPro"/>
</dbReference>
<reference evidence="8 10" key="2">
    <citation type="submission" date="2023-02" db="EMBL/GenBank/DDBJ databases">
        <title>Population genomics of bacteria associated with diatom.</title>
        <authorList>
            <person name="Xie J."/>
            <person name="Wang H."/>
        </authorList>
    </citation>
    <scope>NUCLEOTIDE SEQUENCE [LARGE SCALE GENOMIC DNA]</scope>
    <source>
        <strain evidence="8 10">PT47_8</strain>
    </source>
</reference>
<comment type="subcellular location">
    <subcellularLocation>
        <location evidence="1">Cell membrane</location>
        <topology evidence="1">Multi-pass membrane protein</topology>
    </subcellularLocation>
</comment>
<dbReference type="PATRIC" id="fig|60890.4.peg.1120"/>
<evidence type="ECO:0000256" key="4">
    <source>
        <dbReference type="ARBA" id="ARBA00022989"/>
    </source>
</evidence>
<feature type="transmembrane region" description="Helical" evidence="6">
    <location>
        <begin position="202"/>
        <end position="220"/>
    </location>
</feature>
<evidence type="ECO:0000256" key="6">
    <source>
        <dbReference type="SAM" id="Phobius"/>
    </source>
</evidence>
<dbReference type="GO" id="GO:0005886">
    <property type="term" value="C:plasma membrane"/>
    <property type="evidence" value="ECO:0007669"/>
    <property type="project" value="UniProtKB-SubCell"/>
</dbReference>
<organism evidence="7 9">
    <name type="scientific">Phaeobacter gallaeciensis</name>
    <dbReference type="NCBI Taxonomy" id="60890"/>
    <lineage>
        <taxon>Bacteria</taxon>
        <taxon>Pseudomonadati</taxon>
        <taxon>Pseudomonadota</taxon>
        <taxon>Alphaproteobacteria</taxon>
        <taxon>Rhodobacterales</taxon>
        <taxon>Roseobacteraceae</taxon>
        <taxon>Phaeobacter</taxon>
    </lineage>
</organism>
<evidence type="ECO:0000256" key="2">
    <source>
        <dbReference type="ARBA" id="ARBA00022475"/>
    </source>
</evidence>
<gene>
    <name evidence="7" type="ORF">JL2886_01145</name>
    <name evidence="8" type="ORF">PXK24_15340</name>
</gene>
<keyword evidence="4 6" id="KW-1133">Transmembrane helix</keyword>
<keyword evidence="2" id="KW-1003">Cell membrane</keyword>
<feature type="transmembrane region" description="Helical" evidence="6">
    <location>
        <begin position="328"/>
        <end position="347"/>
    </location>
</feature>
<evidence type="ECO:0000313" key="9">
    <source>
        <dbReference type="Proteomes" id="UP000092565"/>
    </source>
</evidence>
<dbReference type="InterPro" id="IPR001851">
    <property type="entry name" value="ABC_transp_permease"/>
</dbReference>
<protein>
    <submittedName>
        <fullName evidence="7 8">ABC transporter permease</fullName>
    </submittedName>
</protein>
<evidence type="ECO:0000256" key="1">
    <source>
        <dbReference type="ARBA" id="ARBA00004651"/>
    </source>
</evidence>
<proteinExistence type="predicted"/>
<name>A0A1B0ZPG5_9RHOB</name>
<dbReference type="AlphaFoldDB" id="A0A1B0ZPG5"/>
<dbReference type="EMBL" id="JARCJK010000008">
    <property type="protein sequence ID" value="MDE4167068.1"/>
    <property type="molecule type" value="Genomic_DNA"/>
</dbReference>
<dbReference type="RefSeq" id="WP_065271092.1">
    <property type="nucleotide sequence ID" value="NZ_CP015124.1"/>
</dbReference>
<evidence type="ECO:0000256" key="5">
    <source>
        <dbReference type="ARBA" id="ARBA00023136"/>
    </source>
</evidence>
<dbReference type="Proteomes" id="UP001218364">
    <property type="component" value="Unassembled WGS sequence"/>
</dbReference>
<keyword evidence="9" id="KW-1185">Reference proteome</keyword>
<accession>A0A1B0ZPG5</accession>
<keyword evidence="5 6" id="KW-0472">Membrane</keyword>
<dbReference type="Pfam" id="PF02653">
    <property type="entry name" value="BPD_transp_2"/>
    <property type="match status" value="1"/>
</dbReference>
<dbReference type="Proteomes" id="UP000092565">
    <property type="component" value="Chromosome"/>
</dbReference>
<dbReference type="PANTHER" id="PTHR47089:SF1">
    <property type="entry name" value="GUANOSINE ABC TRANSPORTER PERMEASE PROTEIN NUPP"/>
    <property type="match status" value="1"/>
</dbReference>
<sequence length="360" mass="38685">MIRLEKRPQPSRAWSMATPLVAVLATMIAGGLLFAILGKDPVEAIRTIFWEPLFGEFAFYYRPQLLIKGAPLVLIAIGLSLGFRAGIWNIGAEGQYIMGALFGAGMGLAFYPHEAWYIFPLMVLAGAFGGWIWAMIPAFLKVRFGTNEILVSLMLVYVAEQFLASMSLGLLKNPEGFGFPGSRNLQQYESAHNADLIAGSGMHWGVVAALIAVIFAYVLLNRHMLGYQIRLTGEAPRAARFAGVNPARLVLFCLGTSGMLAGLAGLFEVSGPSGQVSIDFNVGYGFTAIIVAFLGRLHPVGILLAGGLMALTYIGGDIAQSNMGLPSAAIQVFQGMLLFFLLAFDLLTNFRIAIGKPEVA</sequence>
<dbReference type="OrthoDB" id="9809785at2"/>